<dbReference type="InterPro" id="IPR027417">
    <property type="entry name" value="P-loop_NTPase"/>
</dbReference>
<dbReference type="InterPro" id="IPR009003">
    <property type="entry name" value="Peptidase_S1_PA"/>
</dbReference>
<dbReference type="Gene3D" id="3.40.50.300">
    <property type="entry name" value="P-loop containing nucleotide triphosphate hydrolases"/>
    <property type="match status" value="1"/>
</dbReference>
<feature type="region of interest" description="Disordered" evidence="1">
    <location>
        <begin position="375"/>
        <end position="394"/>
    </location>
</feature>
<dbReference type="SUPFAM" id="SSF50494">
    <property type="entry name" value="Trypsin-like serine proteases"/>
    <property type="match status" value="1"/>
</dbReference>
<feature type="compositionally biased region" description="Low complexity" evidence="1">
    <location>
        <begin position="1000"/>
        <end position="1011"/>
    </location>
</feature>
<dbReference type="AlphaFoldDB" id="A0A101U349"/>
<sequence>MLVTAWHVVADLGGDRVGSEVLTDALDGSAAAVPSQVVAVDAVHDLAVLRRAEPLRESVAGWAATDAVGLYSKVVINGVAEVDDPGHHYAYLYALGEWRGWTVRDGVALGRLASPDVMRGMSGAPVYGRDDGLVLGVVSARYNSADDWLRNSVWIARTEDLTRLLEDCAVVPVRRRLTLGDRVGVVRSAGSVAVLPVGRIPSGAVGPVEAAHEARLVLTALDESCRGVGALDEAVTHLVSRACGTGWEGRQLEGLRRRLRLRGVEPRVLLPRLPDHEEAVHRWSAPLPGTDPGHEVSVHAARAFLSRLRRTLAEEIEDGVLAELSASCRTFLHEALTDGNRIPLSGFLHALSDHLTPLRSASVEPVPLDPAAVAARTGEEHEDGGDRVFSPAGPVPGRPELSAVARQMCRLPAVDPCLAGRERFVADVAAAVDRHMTRHGTATAFLCGQPGVGTSVVAVEAARVLTPAFPGGVLHVDLHGLVPGSCLNARTVVRVVSEALGVDLGAEAMDDVRLVASLTAHLRDRRVLLLLDNARDAAHVRPFVKAPAGCGVIVTSRDRAQDYADRGLAFEVGPLERAASVEVLARCSEGGDHSADDDGHMAALHLLAHLCADLPLALRIVGARLSQPSGPQPSYLVQLLEEESARLDALAYGDRAVRLAIRLSHDALDPAARRILRLVTAAPGAAVTGAELGHCLSAPALPQELLLNRLVDRSLALRDLVRMPAGELLATFRLFDLVRLFALERLEEDEPPDVVREFQRSSVSYLSARLTEITNLEHGAQLSGELDPTRFHAAQRLAQENEWLDLATDLAIGLHVLYTARGELDAIVGVNDDRIALQLRQNRPAEAVKACLLNGDTLRSAGAAAQAADAARQAAGIAREYGLTDRVADAEFMLSLILWDEEKWAESLAAGERAITCSPPRGSRRRPCPSRSTTAVRPAGRRTSPAPCGGVAWRRTWQNTGARPRCAPWRSTHGAWPRRTRATTGRRSISTAERQPCGKRSATTATRHATTPTPPTGPSGSTIRPPRSTCCSMPPNCSSGPGTIPEPWRPSST</sequence>
<dbReference type="PANTHER" id="PTHR47691:SF3">
    <property type="entry name" value="HTH-TYPE TRANSCRIPTIONAL REGULATOR RV0890C-RELATED"/>
    <property type="match status" value="1"/>
</dbReference>
<dbReference type="EMBL" id="LMWY01000018">
    <property type="protein sequence ID" value="KUO03445.1"/>
    <property type="molecule type" value="Genomic_DNA"/>
</dbReference>
<protein>
    <submittedName>
        <fullName evidence="2">Uncharacterized protein</fullName>
    </submittedName>
</protein>
<evidence type="ECO:0000313" key="3">
    <source>
        <dbReference type="Proteomes" id="UP000053429"/>
    </source>
</evidence>
<feature type="region of interest" description="Disordered" evidence="1">
    <location>
        <begin position="915"/>
        <end position="1053"/>
    </location>
</feature>
<dbReference type="PANTHER" id="PTHR47691">
    <property type="entry name" value="REGULATOR-RELATED"/>
    <property type="match status" value="1"/>
</dbReference>
<comment type="caution">
    <text evidence="2">The sequence shown here is derived from an EMBL/GenBank/DDBJ whole genome shotgun (WGS) entry which is preliminary data.</text>
</comment>
<name>A0A101U349_9ACTN</name>
<gene>
    <name evidence="2" type="ORF">AQJ67_17215</name>
</gene>
<evidence type="ECO:0000256" key="1">
    <source>
        <dbReference type="SAM" id="MobiDB-lite"/>
    </source>
</evidence>
<dbReference type="PRINTS" id="PR00364">
    <property type="entry name" value="DISEASERSIST"/>
</dbReference>
<feature type="compositionally biased region" description="Polar residues" evidence="1">
    <location>
        <begin position="1029"/>
        <end position="1041"/>
    </location>
</feature>
<dbReference type="Proteomes" id="UP000053429">
    <property type="component" value="Unassembled WGS sequence"/>
</dbReference>
<proteinExistence type="predicted"/>
<evidence type="ECO:0000313" key="2">
    <source>
        <dbReference type="EMBL" id="KUO03445.1"/>
    </source>
</evidence>
<dbReference type="SUPFAM" id="SSF52540">
    <property type="entry name" value="P-loop containing nucleoside triphosphate hydrolases"/>
    <property type="match status" value="1"/>
</dbReference>
<feature type="compositionally biased region" description="Polar residues" evidence="1">
    <location>
        <begin position="982"/>
        <end position="993"/>
    </location>
</feature>
<keyword evidence="3" id="KW-1185">Reference proteome</keyword>
<reference evidence="2 3" key="1">
    <citation type="submission" date="2015-10" db="EMBL/GenBank/DDBJ databases">
        <title>Draft genome sequence of Streptomyces caeruleatus NRRL B-24802, type strain for the species Streptomyces caeruleatus.</title>
        <authorList>
            <person name="Ruckert C."/>
            <person name="Winkler A."/>
            <person name="Kalinowski J."/>
            <person name="Kampfer P."/>
            <person name="Glaeser S."/>
        </authorList>
    </citation>
    <scope>NUCLEOTIDE SEQUENCE [LARGE SCALE GENOMIC DNA]</scope>
    <source>
        <strain evidence="2 3">NRRL B-24802</strain>
    </source>
</reference>
<organism evidence="2 3">
    <name type="scientific">Streptomyces caeruleatus</name>
    <dbReference type="NCBI Taxonomy" id="661399"/>
    <lineage>
        <taxon>Bacteria</taxon>
        <taxon>Bacillati</taxon>
        <taxon>Actinomycetota</taxon>
        <taxon>Actinomycetes</taxon>
        <taxon>Kitasatosporales</taxon>
        <taxon>Streptomycetaceae</taxon>
        <taxon>Streptomyces</taxon>
    </lineage>
</organism>
<dbReference type="STRING" id="661399.AQJ67_17215"/>
<dbReference type="GO" id="GO:0043531">
    <property type="term" value="F:ADP binding"/>
    <property type="evidence" value="ECO:0007669"/>
    <property type="project" value="InterPro"/>
</dbReference>
<accession>A0A101U349</accession>